<comment type="subcellular location">
    <subcellularLocation>
        <location evidence="1">Cell membrane</location>
        <topology evidence="1">Multi-pass membrane protein</topology>
    </subcellularLocation>
</comment>
<dbReference type="SUPFAM" id="SSF103473">
    <property type="entry name" value="MFS general substrate transporter"/>
    <property type="match status" value="1"/>
</dbReference>
<keyword evidence="5 9" id="KW-1133">Transmembrane helix</keyword>
<dbReference type="Proteomes" id="UP000275401">
    <property type="component" value="Unassembled WGS sequence"/>
</dbReference>
<keyword evidence="2" id="KW-0813">Transport</keyword>
<dbReference type="PROSITE" id="PS00217">
    <property type="entry name" value="SUGAR_TRANSPORT_2"/>
    <property type="match status" value="1"/>
</dbReference>
<feature type="transmembrane region" description="Helical" evidence="9">
    <location>
        <begin position="447"/>
        <end position="472"/>
    </location>
</feature>
<evidence type="ECO:0000256" key="5">
    <source>
        <dbReference type="ARBA" id="ARBA00022989"/>
    </source>
</evidence>
<keyword evidence="7" id="KW-0046">Antibiotic resistance</keyword>
<feature type="region of interest" description="Disordered" evidence="8">
    <location>
        <begin position="34"/>
        <end position="61"/>
    </location>
</feature>
<dbReference type="Pfam" id="PF07690">
    <property type="entry name" value="MFS_1"/>
    <property type="match status" value="1"/>
</dbReference>
<feature type="transmembrane region" description="Helical" evidence="9">
    <location>
        <begin position="321"/>
        <end position="338"/>
    </location>
</feature>
<dbReference type="NCBIfam" id="TIGR00711">
    <property type="entry name" value="efflux_EmrB"/>
    <property type="match status" value="1"/>
</dbReference>
<dbReference type="EMBL" id="RIBZ01000770">
    <property type="protein sequence ID" value="RNF92954.1"/>
    <property type="molecule type" value="Genomic_DNA"/>
</dbReference>
<dbReference type="GO" id="GO:0046677">
    <property type="term" value="P:response to antibiotic"/>
    <property type="evidence" value="ECO:0007669"/>
    <property type="project" value="UniProtKB-KW"/>
</dbReference>
<dbReference type="InterPro" id="IPR036259">
    <property type="entry name" value="MFS_trans_sf"/>
</dbReference>
<dbReference type="PANTHER" id="PTHR42718">
    <property type="entry name" value="MAJOR FACILITATOR SUPERFAMILY MULTIDRUG TRANSPORTER MFSC"/>
    <property type="match status" value="1"/>
</dbReference>
<reference evidence="11 12" key="1">
    <citation type="submission" date="2018-11" db="EMBL/GenBank/DDBJ databases">
        <title>The Potential of Streptomyces as Biocontrol Agents against the Tomato grey mould, Botrytis cinerea (Gray mold) Frontiers in Microbiology.</title>
        <authorList>
            <person name="Li D."/>
        </authorList>
    </citation>
    <scope>NUCLEOTIDE SEQUENCE [LARGE SCALE GENOMIC DNA]</scope>
    <source>
        <strain evidence="11 12">NEAU-LD23</strain>
    </source>
</reference>
<feature type="transmembrane region" description="Helical" evidence="9">
    <location>
        <begin position="234"/>
        <end position="252"/>
    </location>
</feature>
<dbReference type="InterPro" id="IPR004638">
    <property type="entry name" value="EmrB-like"/>
</dbReference>
<feature type="transmembrane region" description="Helical" evidence="9">
    <location>
        <begin position="296"/>
        <end position="315"/>
    </location>
</feature>
<keyword evidence="12" id="KW-1185">Reference proteome</keyword>
<protein>
    <submittedName>
        <fullName evidence="11">DHA2 family efflux MFS transporter permease subunit</fullName>
    </submittedName>
</protein>
<feature type="transmembrane region" description="Helical" evidence="9">
    <location>
        <begin position="145"/>
        <end position="168"/>
    </location>
</feature>
<feature type="transmembrane region" description="Helical" evidence="9">
    <location>
        <begin position="106"/>
        <end position="133"/>
    </location>
</feature>
<name>A0A3M8TMW6_9ACTN</name>
<feature type="transmembrane region" description="Helical" evidence="9">
    <location>
        <begin position="387"/>
        <end position="410"/>
    </location>
</feature>
<evidence type="ECO:0000256" key="7">
    <source>
        <dbReference type="ARBA" id="ARBA00023251"/>
    </source>
</evidence>
<feature type="transmembrane region" description="Helical" evidence="9">
    <location>
        <begin position="525"/>
        <end position="542"/>
    </location>
</feature>
<sequence length="556" mass="57312">MRLDTCASAAIASMPARAYPSRTKTPRAARTIAARLSGEPWRRPGRRGAEGGMGAPSGALRVDRKTTPCSVQSYTARCSFPSMADEPSMTGTAPASTPQSDRLDPALLGLAATVVVGALTAMLDMTMVTVALAGLARDFDASVALIQWVSTAYLLAIAVTVPLTGWAVERFGAKTMWLFALTVFGAGSALCGTAWSAGSLIAFRVLQGLGGGMIVPLSMTILAQAAGDKRRGRVMSIAAVPAQLAPIAGPPLGGILVEGPGWRWIFYLNVPVCALALLLARRGIPRAPRPTAARPLDVTGVVLLSPALAVLTYGLYRTSGWFLGAGAVLLAAFTVHALRTRVTPLLDPRLFTGRTFAAAAALGFLSRMSVFGAMLLMPLYYQQVRGYGALAAGLLLVPQSLGTLLALPLVGRVTDRAGARPVVLAGVAVTVPAAVLCAQVGPGTSEVLLSAALLLWGVGMAAASVPVMAAAYHGMEPTAIPRATSALTAVQTVGASVGAAVLAVILQHRLDSRPTAPAAAFGDTFWWVAAFAAPALLPALLLPKLPRPSCGDESVR</sequence>
<feature type="transmembrane region" description="Helical" evidence="9">
    <location>
        <begin position="175"/>
        <end position="195"/>
    </location>
</feature>
<dbReference type="CDD" id="cd17503">
    <property type="entry name" value="MFS_LmrB_MDR_like"/>
    <property type="match status" value="1"/>
</dbReference>
<organism evidence="11 12">
    <name type="scientific">Streptomyces botrytidirepellens</name>
    <dbReference type="NCBI Taxonomy" id="2486417"/>
    <lineage>
        <taxon>Bacteria</taxon>
        <taxon>Bacillati</taxon>
        <taxon>Actinomycetota</taxon>
        <taxon>Actinomycetes</taxon>
        <taxon>Kitasatosporales</taxon>
        <taxon>Streptomycetaceae</taxon>
        <taxon>Streptomyces</taxon>
    </lineage>
</organism>
<feature type="transmembrane region" description="Helical" evidence="9">
    <location>
        <begin position="359"/>
        <end position="381"/>
    </location>
</feature>
<evidence type="ECO:0000313" key="12">
    <source>
        <dbReference type="Proteomes" id="UP000275401"/>
    </source>
</evidence>
<gene>
    <name evidence="11" type="ORF">EEJ42_39250</name>
</gene>
<keyword evidence="4 9" id="KW-0812">Transmembrane</keyword>
<feature type="transmembrane region" description="Helical" evidence="9">
    <location>
        <begin position="201"/>
        <end position="222"/>
    </location>
</feature>
<dbReference type="PANTHER" id="PTHR42718:SF46">
    <property type="entry name" value="BLR6921 PROTEIN"/>
    <property type="match status" value="1"/>
</dbReference>
<evidence type="ECO:0000256" key="2">
    <source>
        <dbReference type="ARBA" id="ARBA00022448"/>
    </source>
</evidence>
<accession>A0A3M8TMW6</accession>
<keyword evidence="3" id="KW-1003">Cell membrane</keyword>
<feature type="domain" description="Major facilitator superfamily (MFS) profile" evidence="10">
    <location>
        <begin position="110"/>
        <end position="547"/>
    </location>
</feature>
<evidence type="ECO:0000256" key="1">
    <source>
        <dbReference type="ARBA" id="ARBA00004651"/>
    </source>
</evidence>
<dbReference type="Gene3D" id="1.20.1250.20">
    <property type="entry name" value="MFS general substrate transporter like domains"/>
    <property type="match status" value="2"/>
</dbReference>
<evidence type="ECO:0000256" key="3">
    <source>
        <dbReference type="ARBA" id="ARBA00022475"/>
    </source>
</evidence>
<comment type="caution">
    <text evidence="11">The sequence shown here is derived from an EMBL/GenBank/DDBJ whole genome shotgun (WGS) entry which is preliminary data.</text>
</comment>
<evidence type="ECO:0000259" key="10">
    <source>
        <dbReference type="PROSITE" id="PS50850"/>
    </source>
</evidence>
<dbReference type="InterPro" id="IPR011701">
    <property type="entry name" value="MFS"/>
</dbReference>
<dbReference type="GO" id="GO:0005886">
    <property type="term" value="C:plasma membrane"/>
    <property type="evidence" value="ECO:0007669"/>
    <property type="project" value="UniProtKB-SubCell"/>
</dbReference>
<keyword evidence="6 9" id="KW-0472">Membrane</keyword>
<evidence type="ECO:0000256" key="4">
    <source>
        <dbReference type="ARBA" id="ARBA00022692"/>
    </source>
</evidence>
<feature type="transmembrane region" description="Helical" evidence="9">
    <location>
        <begin position="422"/>
        <end position="441"/>
    </location>
</feature>
<dbReference type="AlphaFoldDB" id="A0A3M8TMW6"/>
<evidence type="ECO:0000256" key="9">
    <source>
        <dbReference type="SAM" id="Phobius"/>
    </source>
</evidence>
<dbReference type="InterPro" id="IPR005829">
    <property type="entry name" value="Sugar_transporter_CS"/>
</dbReference>
<proteinExistence type="predicted"/>
<evidence type="ECO:0000256" key="8">
    <source>
        <dbReference type="SAM" id="MobiDB-lite"/>
    </source>
</evidence>
<dbReference type="GO" id="GO:0022857">
    <property type="term" value="F:transmembrane transporter activity"/>
    <property type="evidence" value="ECO:0007669"/>
    <property type="project" value="InterPro"/>
</dbReference>
<evidence type="ECO:0000256" key="6">
    <source>
        <dbReference type="ARBA" id="ARBA00023136"/>
    </source>
</evidence>
<evidence type="ECO:0000313" key="11">
    <source>
        <dbReference type="EMBL" id="RNF92954.1"/>
    </source>
</evidence>
<feature type="transmembrane region" description="Helical" evidence="9">
    <location>
        <begin position="264"/>
        <end position="284"/>
    </location>
</feature>
<feature type="transmembrane region" description="Helical" evidence="9">
    <location>
        <begin position="484"/>
        <end position="505"/>
    </location>
</feature>
<dbReference type="PROSITE" id="PS50850">
    <property type="entry name" value="MFS"/>
    <property type="match status" value="1"/>
</dbReference>
<dbReference type="InterPro" id="IPR020846">
    <property type="entry name" value="MFS_dom"/>
</dbReference>